<dbReference type="EMBL" id="BAABBN010000004">
    <property type="protein sequence ID" value="GAA3922329.1"/>
    <property type="molecule type" value="Genomic_DNA"/>
</dbReference>
<dbReference type="SUPFAM" id="SSF50331">
    <property type="entry name" value="MOP-like"/>
    <property type="match status" value="1"/>
</dbReference>
<evidence type="ECO:0000256" key="7">
    <source>
        <dbReference type="ARBA" id="ARBA00023065"/>
    </source>
</evidence>
<keyword evidence="11" id="KW-1185">Reference proteome</keyword>
<dbReference type="InterPro" id="IPR027417">
    <property type="entry name" value="P-loop_NTPase"/>
</dbReference>
<organism evidence="10 11">
    <name type="scientific">Litoribacillus peritrichatus</name>
    <dbReference type="NCBI Taxonomy" id="718191"/>
    <lineage>
        <taxon>Bacteria</taxon>
        <taxon>Pseudomonadati</taxon>
        <taxon>Pseudomonadota</taxon>
        <taxon>Gammaproteobacteria</taxon>
        <taxon>Oceanospirillales</taxon>
        <taxon>Oceanospirillaceae</taxon>
        <taxon>Litoribacillus</taxon>
    </lineage>
</organism>
<evidence type="ECO:0000256" key="5">
    <source>
        <dbReference type="ARBA" id="ARBA00022840"/>
    </source>
</evidence>
<keyword evidence="7" id="KW-0406">Ion transport</keyword>
<evidence type="ECO:0000313" key="10">
    <source>
        <dbReference type="EMBL" id="GAA3922329.1"/>
    </source>
</evidence>
<dbReference type="InterPro" id="IPR003593">
    <property type="entry name" value="AAA+_ATPase"/>
</dbReference>
<reference evidence="11" key="1">
    <citation type="journal article" date="2019" name="Int. J. Syst. Evol. Microbiol.">
        <title>The Global Catalogue of Microorganisms (GCM) 10K type strain sequencing project: providing services to taxonomists for standard genome sequencing and annotation.</title>
        <authorList>
            <consortium name="The Broad Institute Genomics Platform"/>
            <consortium name="The Broad Institute Genome Sequencing Center for Infectious Disease"/>
            <person name="Wu L."/>
            <person name="Ma J."/>
        </authorList>
    </citation>
    <scope>NUCLEOTIDE SEQUENCE [LARGE SCALE GENOMIC DNA]</scope>
    <source>
        <strain evidence="11">JCM 17551</strain>
    </source>
</reference>
<dbReference type="Gene3D" id="3.40.50.300">
    <property type="entry name" value="P-loop containing nucleotide triphosphate hydrolases"/>
    <property type="match status" value="1"/>
</dbReference>
<protein>
    <submittedName>
        <fullName evidence="10">ABC transporter ATP-binding protein</fullName>
    </submittedName>
</protein>
<keyword evidence="2" id="KW-1003">Cell membrane</keyword>
<dbReference type="Pfam" id="PF00005">
    <property type="entry name" value="ABC_tran"/>
    <property type="match status" value="1"/>
</dbReference>
<dbReference type="PROSITE" id="PS50893">
    <property type="entry name" value="ABC_TRANSPORTER_2"/>
    <property type="match status" value="1"/>
</dbReference>
<dbReference type="GO" id="GO:0005524">
    <property type="term" value="F:ATP binding"/>
    <property type="evidence" value="ECO:0007669"/>
    <property type="project" value="UniProtKB-KW"/>
</dbReference>
<dbReference type="InterPro" id="IPR013611">
    <property type="entry name" value="Transp-assoc_OB_typ2"/>
</dbReference>
<evidence type="ECO:0000313" key="11">
    <source>
        <dbReference type="Proteomes" id="UP001501565"/>
    </source>
</evidence>
<dbReference type="InterPro" id="IPR050093">
    <property type="entry name" value="ABC_SmlMolc_Importer"/>
</dbReference>
<dbReference type="InterPro" id="IPR003439">
    <property type="entry name" value="ABC_transporter-like_ATP-bd"/>
</dbReference>
<dbReference type="SUPFAM" id="SSF52540">
    <property type="entry name" value="P-loop containing nucleoside triphosphate hydrolases"/>
    <property type="match status" value="1"/>
</dbReference>
<dbReference type="SMART" id="SM00382">
    <property type="entry name" value="AAA"/>
    <property type="match status" value="1"/>
</dbReference>
<sequence>MLPGNRMHPDKPLTQRALAPEEHTLSQFDSVDVLSISNLHCKYGNTEVVKSASFSLHSGEIGCLLGPSGCGKTTILRTIAGFQEIDQGDIKVDGQIIASNNKLLPPEKRNVGMVFQDYALFPHLSVLENVMFGLKNKSVESEQRALDMLATVKLEALANRYPHELSGGQQQRIALARALAPKPKLILLDEPFSNLDTELRRTLSLEVRDILKEQNTSAILVTHDQEEAFTVADKIGIMMNGQIQQWGTPYDLYHEPLNRNIASFIGKGSFLPAQVETAHSVSCELGVATSAQPLLHPEGAVVDVLVRPEDIVSDKDSALVVKITEKHFWGASCYYGLELPSKQLISTVLSSHLNFEVGDHIGIRFDADHLVTFSR</sequence>
<dbReference type="PANTHER" id="PTHR42781">
    <property type="entry name" value="SPERMIDINE/PUTRESCINE IMPORT ATP-BINDING PROTEIN POTA"/>
    <property type="match status" value="1"/>
</dbReference>
<dbReference type="PANTHER" id="PTHR42781:SF4">
    <property type="entry name" value="SPERMIDINE_PUTRESCINE IMPORT ATP-BINDING PROTEIN POTA"/>
    <property type="match status" value="1"/>
</dbReference>
<dbReference type="Pfam" id="PF08402">
    <property type="entry name" value="TOBE_2"/>
    <property type="match status" value="1"/>
</dbReference>
<dbReference type="InterPro" id="IPR008995">
    <property type="entry name" value="Mo/tungstate-bd_C_term_dom"/>
</dbReference>
<name>A0ABP7MJ64_9GAMM</name>
<keyword evidence="4" id="KW-0547">Nucleotide-binding</keyword>
<dbReference type="InterPro" id="IPR017871">
    <property type="entry name" value="ABC_transporter-like_CS"/>
</dbReference>
<dbReference type="CDD" id="cd03259">
    <property type="entry name" value="ABC_Carb_Solutes_like"/>
    <property type="match status" value="1"/>
</dbReference>
<dbReference type="PROSITE" id="PS00211">
    <property type="entry name" value="ABC_TRANSPORTER_1"/>
    <property type="match status" value="1"/>
</dbReference>
<dbReference type="Gene3D" id="2.40.50.100">
    <property type="match status" value="1"/>
</dbReference>
<evidence type="ECO:0000259" key="9">
    <source>
        <dbReference type="PROSITE" id="PS50893"/>
    </source>
</evidence>
<evidence type="ECO:0000256" key="4">
    <source>
        <dbReference type="ARBA" id="ARBA00022741"/>
    </source>
</evidence>
<keyword evidence="5 10" id="KW-0067">ATP-binding</keyword>
<feature type="domain" description="ABC transporter" evidence="9">
    <location>
        <begin position="34"/>
        <end position="265"/>
    </location>
</feature>
<gene>
    <name evidence="10" type="ORF">GCM10022277_17910</name>
</gene>
<dbReference type="Proteomes" id="UP001501565">
    <property type="component" value="Unassembled WGS sequence"/>
</dbReference>
<keyword evidence="1" id="KW-0813">Transport</keyword>
<keyword evidence="6" id="KW-0408">Iron</keyword>
<dbReference type="InterPro" id="IPR015853">
    <property type="entry name" value="ABC_transpr_FbpC"/>
</dbReference>
<evidence type="ECO:0000256" key="6">
    <source>
        <dbReference type="ARBA" id="ARBA00023004"/>
    </source>
</evidence>
<keyword evidence="3" id="KW-0410">Iron transport</keyword>
<evidence type="ECO:0000256" key="2">
    <source>
        <dbReference type="ARBA" id="ARBA00022475"/>
    </source>
</evidence>
<accession>A0ABP7MJ64</accession>
<evidence type="ECO:0000256" key="3">
    <source>
        <dbReference type="ARBA" id="ARBA00022496"/>
    </source>
</evidence>
<evidence type="ECO:0000256" key="1">
    <source>
        <dbReference type="ARBA" id="ARBA00022448"/>
    </source>
</evidence>
<keyword evidence="8" id="KW-0472">Membrane</keyword>
<proteinExistence type="predicted"/>
<comment type="caution">
    <text evidence="10">The sequence shown here is derived from an EMBL/GenBank/DDBJ whole genome shotgun (WGS) entry which is preliminary data.</text>
</comment>
<evidence type="ECO:0000256" key="8">
    <source>
        <dbReference type="ARBA" id="ARBA00023136"/>
    </source>
</evidence>